<dbReference type="PANTHER" id="PTHR45829:SF4">
    <property type="entry name" value="MITOCHONDRIAL CARRIER PROTEIN RIM2"/>
    <property type="match status" value="1"/>
</dbReference>
<keyword evidence="6 11" id="KW-1133">Transmembrane helix</keyword>
<keyword evidence="5" id="KW-0999">Mitochondrion inner membrane</keyword>
<name>A0A6A5CIU7_NAEFO</name>
<feature type="repeat" description="Solcar" evidence="9">
    <location>
        <begin position="447"/>
        <end position="531"/>
    </location>
</feature>
<dbReference type="OrthoDB" id="269120at2759"/>
<keyword evidence="3 9" id="KW-0812">Transmembrane</keyword>
<evidence type="ECO:0000256" key="11">
    <source>
        <dbReference type="SAM" id="Phobius"/>
    </source>
</evidence>
<dbReference type="SUPFAM" id="SSF103506">
    <property type="entry name" value="Mitochondrial carrier"/>
    <property type="match status" value="1"/>
</dbReference>
<comment type="caution">
    <text evidence="13">The sequence shown here is derived from an EMBL/GenBank/DDBJ whole genome shotgun (WGS) entry which is preliminary data.</text>
</comment>
<evidence type="ECO:0000256" key="4">
    <source>
        <dbReference type="ARBA" id="ARBA00022737"/>
    </source>
</evidence>
<dbReference type="GeneID" id="68107492"/>
<accession>A0A6A5CIU7</accession>
<dbReference type="InterPro" id="IPR002067">
    <property type="entry name" value="MCP"/>
</dbReference>
<evidence type="ECO:0000256" key="9">
    <source>
        <dbReference type="PROSITE-ProRule" id="PRU00282"/>
    </source>
</evidence>
<evidence type="ECO:0000256" key="1">
    <source>
        <dbReference type="ARBA" id="ARBA00004448"/>
    </source>
</evidence>
<dbReference type="GO" id="GO:1990519">
    <property type="term" value="P:pyrimidine nucleotide import into mitochondrion"/>
    <property type="evidence" value="ECO:0007669"/>
    <property type="project" value="TreeGrafter"/>
</dbReference>
<feature type="repeat" description="Solcar" evidence="9">
    <location>
        <begin position="230"/>
        <end position="324"/>
    </location>
</feature>
<keyword evidence="4" id="KW-0677">Repeat</keyword>
<keyword evidence="14" id="KW-1185">Reference proteome</keyword>
<dbReference type="Gene3D" id="1.50.40.10">
    <property type="entry name" value="Mitochondrial carrier domain"/>
    <property type="match status" value="1"/>
</dbReference>
<reference evidence="13 14" key="1">
    <citation type="journal article" date="2019" name="Sci. Rep.">
        <title>Nanopore sequencing improves the draft genome of the human pathogenic amoeba Naegleria fowleri.</title>
        <authorList>
            <person name="Liechti N."/>
            <person name="Schurch N."/>
            <person name="Bruggmann R."/>
            <person name="Wittwer M."/>
        </authorList>
    </citation>
    <scope>NUCLEOTIDE SEQUENCE [LARGE SCALE GENOMIC DNA]</scope>
    <source>
        <strain evidence="13 14">ATCC 30894</strain>
    </source>
</reference>
<feature type="domain" description="AP complex mu/sigma subunit" evidence="12">
    <location>
        <begin position="8"/>
        <end position="152"/>
    </location>
</feature>
<keyword evidence="2 10" id="KW-0813">Transport</keyword>
<gene>
    <name evidence="13" type="ORF">FDP41_000274</name>
</gene>
<evidence type="ECO:0000256" key="5">
    <source>
        <dbReference type="ARBA" id="ARBA00022792"/>
    </source>
</evidence>
<protein>
    <recommendedName>
        <fullName evidence="12">AP complex mu/sigma subunit domain-containing protein</fullName>
    </recommendedName>
</protein>
<dbReference type="InterPro" id="IPR023395">
    <property type="entry name" value="MCP_dom_sf"/>
</dbReference>
<dbReference type="PROSITE" id="PS50920">
    <property type="entry name" value="SOLCAR"/>
    <property type="match status" value="3"/>
</dbReference>
<sequence length="543" mass="59963">MEAFIHQIRGVFVLDQNGKRLLSKYYSNDLKSNLRKQLDLEENVSNKTIKSKTPSSGECDIIMIDSFNIVFQNVQDIYFFVVGAGYENELVLSEVLSGLIDGLMMLFRNQLTKRTFLENFDLIVLALDEVLEDGIIIETDSSAIAQKVAAVETGADASSGVEGSETITQVFKSAREQLGELARRYIIIRVLIDIEDTSTTIVESDIKFDTTPPISLPDTSVTPKQSFLTNKNTVNFLAGGISGSIASVVTQPLDVLKTRFQSSAKIYNDAATKQNFLLKIIDSLKITAKTEGLHGLFRGLIPNIAGIFPSRAIYFATYSGTKDLMSKYCGLSSDSPLVHIGSAAACGVVVPAVMNPMFLVKTRIQLDLYKPNSSRGSNTPNYNGYMDCISRIYRDEGVKGFYKGLTASFLGIFETAIYFVLYEQVKRMALKSTSSSEGETPKFTPLTYITVSGGCKLVASAITYPHEVVRTRMREIVDGKCRYDKGMINAFKTIAIEEGTKGLYSGMGAHLIRVVPNTAIMFLSFEFITHFMEKHYGTGKTTH</sequence>
<dbReference type="InterPro" id="IPR018108">
    <property type="entry name" value="MCP_transmembrane"/>
</dbReference>
<evidence type="ECO:0000256" key="6">
    <source>
        <dbReference type="ARBA" id="ARBA00022989"/>
    </source>
</evidence>
<dbReference type="AlphaFoldDB" id="A0A6A5CIU7"/>
<dbReference type="VEuPathDB" id="AmoebaDB:NF0061070"/>
<dbReference type="Gene3D" id="3.30.450.60">
    <property type="match status" value="1"/>
</dbReference>
<dbReference type="VEuPathDB" id="AmoebaDB:NF0061080"/>
<evidence type="ECO:0000256" key="8">
    <source>
        <dbReference type="ARBA" id="ARBA00023136"/>
    </source>
</evidence>
<comment type="similarity">
    <text evidence="10">Belongs to the mitochondrial carrier (TC 2.A.29) family.</text>
</comment>
<dbReference type="VEuPathDB" id="AmoebaDB:NfTy_024430"/>
<dbReference type="GO" id="GO:0015218">
    <property type="term" value="F:pyrimidine nucleotide transmembrane transporter activity"/>
    <property type="evidence" value="ECO:0007669"/>
    <property type="project" value="InterPro"/>
</dbReference>
<evidence type="ECO:0000313" key="13">
    <source>
        <dbReference type="EMBL" id="KAF0985235.1"/>
    </source>
</evidence>
<comment type="subcellular location">
    <subcellularLocation>
        <location evidence="1">Mitochondrion inner membrane</location>
        <topology evidence="1">Multi-pass membrane protein</topology>
    </subcellularLocation>
</comment>
<dbReference type="Pfam" id="PF00153">
    <property type="entry name" value="Mito_carr"/>
    <property type="match status" value="3"/>
</dbReference>
<dbReference type="InterPro" id="IPR049562">
    <property type="entry name" value="SLC25A33/36-like"/>
</dbReference>
<dbReference type="Pfam" id="PF01217">
    <property type="entry name" value="Clat_adaptor_s"/>
    <property type="match status" value="1"/>
</dbReference>
<dbReference type="InterPro" id="IPR011012">
    <property type="entry name" value="Longin-like_dom_sf"/>
</dbReference>
<dbReference type="InterPro" id="IPR022775">
    <property type="entry name" value="AP_mu_sigma_su"/>
</dbReference>
<evidence type="ECO:0000256" key="10">
    <source>
        <dbReference type="RuleBase" id="RU000488"/>
    </source>
</evidence>
<dbReference type="Proteomes" id="UP000444721">
    <property type="component" value="Unassembled WGS sequence"/>
</dbReference>
<dbReference type="PRINTS" id="PR00926">
    <property type="entry name" value="MITOCARRIER"/>
</dbReference>
<dbReference type="VEuPathDB" id="AmoebaDB:FDP41_000274"/>
<evidence type="ECO:0000256" key="3">
    <source>
        <dbReference type="ARBA" id="ARBA00022692"/>
    </source>
</evidence>
<dbReference type="GO" id="GO:0005743">
    <property type="term" value="C:mitochondrial inner membrane"/>
    <property type="evidence" value="ECO:0007669"/>
    <property type="project" value="UniProtKB-SubCell"/>
</dbReference>
<dbReference type="EMBL" id="VFQX01000001">
    <property type="protein sequence ID" value="KAF0985235.1"/>
    <property type="molecule type" value="Genomic_DNA"/>
</dbReference>
<keyword evidence="8 9" id="KW-0472">Membrane</keyword>
<evidence type="ECO:0000256" key="2">
    <source>
        <dbReference type="ARBA" id="ARBA00022448"/>
    </source>
</evidence>
<proteinExistence type="inferred from homology"/>
<feature type="transmembrane region" description="Helical" evidence="11">
    <location>
        <begin position="400"/>
        <end position="421"/>
    </location>
</feature>
<dbReference type="SUPFAM" id="SSF64356">
    <property type="entry name" value="SNARE-like"/>
    <property type="match status" value="1"/>
</dbReference>
<evidence type="ECO:0000256" key="7">
    <source>
        <dbReference type="ARBA" id="ARBA00023128"/>
    </source>
</evidence>
<dbReference type="PANTHER" id="PTHR45829">
    <property type="entry name" value="MITOCHONDRIAL CARRIER PROTEIN RIM2"/>
    <property type="match status" value="1"/>
</dbReference>
<feature type="repeat" description="Solcar" evidence="9">
    <location>
        <begin position="334"/>
        <end position="428"/>
    </location>
</feature>
<evidence type="ECO:0000313" key="14">
    <source>
        <dbReference type="Proteomes" id="UP000444721"/>
    </source>
</evidence>
<organism evidence="13 14">
    <name type="scientific">Naegleria fowleri</name>
    <name type="common">Brain eating amoeba</name>
    <dbReference type="NCBI Taxonomy" id="5763"/>
    <lineage>
        <taxon>Eukaryota</taxon>
        <taxon>Discoba</taxon>
        <taxon>Heterolobosea</taxon>
        <taxon>Tetramitia</taxon>
        <taxon>Eutetramitia</taxon>
        <taxon>Vahlkampfiidae</taxon>
        <taxon>Naegleria</taxon>
    </lineage>
</organism>
<dbReference type="RefSeq" id="XP_044569948.1">
    <property type="nucleotide sequence ID" value="XM_044705967.1"/>
</dbReference>
<keyword evidence="7" id="KW-0496">Mitochondrion</keyword>
<evidence type="ECO:0000259" key="12">
    <source>
        <dbReference type="Pfam" id="PF01217"/>
    </source>
</evidence>